<proteinExistence type="predicted"/>
<evidence type="ECO:0000313" key="2">
    <source>
        <dbReference type="Proteomes" id="UP000193560"/>
    </source>
</evidence>
<evidence type="ECO:0000313" key="1">
    <source>
        <dbReference type="EMBL" id="ORZ06630.1"/>
    </source>
</evidence>
<gene>
    <name evidence="1" type="ORF">BCR42DRAFT_157918</name>
</gene>
<accession>A0A1X2I0N8</accession>
<dbReference type="EMBL" id="MCGE01000038">
    <property type="protein sequence ID" value="ORZ06630.1"/>
    <property type="molecule type" value="Genomic_DNA"/>
</dbReference>
<reference evidence="1 2" key="1">
    <citation type="submission" date="2016-07" db="EMBL/GenBank/DDBJ databases">
        <title>Pervasive Adenine N6-methylation of Active Genes in Fungi.</title>
        <authorList>
            <consortium name="DOE Joint Genome Institute"/>
            <person name="Mondo S.J."/>
            <person name="Dannebaum R.O."/>
            <person name="Kuo R.C."/>
            <person name="Labutti K."/>
            <person name="Haridas S."/>
            <person name="Kuo A."/>
            <person name="Salamov A."/>
            <person name="Ahrendt S.R."/>
            <person name="Lipzen A."/>
            <person name="Sullivan W."/>
            <person name="Andreopoulos W.B."/>
            <person name="Clum A."/>
            <person name="Lindquist E."/>
            <person name="Daum C."/>
            <person name="Ramamoorthy G.K."/>
            <person name="Gryganskyi A."/>
            <person name="Culley D."/>
            <person name="Magnuson J.K."/>
            <person name="James T.Y."/>
            <person name="O'Malley M.A."/>
            <person name="Stajich J.E."/>
            <person name="Spatafora J.W."/>
            <person name="Visel A."/>
            <person name="Grigoriev I.V."/>
        </authorList>
    </citation>
    <scope>NUCLEOTIDE SEQUENCE [LARGE SCALE GENOMIC DNA]</scope>
    <source>
        <strain evidence="1 2">NRRL 1336</strain>
    </source>
</reference>
<sequence length="71" mass="8240">MCRSWCYFHLLSPPRPPLLGFFWMILLKRTLALFLSRKSTTITSNMDTPPLSWTPLSIILAKSNNWRSATI</sequence>
<comment type="caution">
    <text evidence="1">The sequence shown here is derived from an EMBL/GenBank/DDBJ whole genome shotgun (WGS) entry which is preliminary data.</text>
</comment>
<dbReference type="Proteomes" id="UP000193560">
    <property type="component" value="Unassembled WGS sequence"/>
</dbReference>
<dbReference type="AlphaFoldDB" id="A0A1X2I0N8"/>
<organism evidence="1 2">
    <name type="scientific">Absidia repens</name>
    <dbReference type="NCBI Taxonomy" id="90262"/>
    <lineage>
        <taxon>Eukaryota</taxon>
        <taxon>Fungi</taxon>
        <taxon>Fungi incertae sedis</taxon>
        <taxon>Mucoromycota</taxon>
        <taxon>Mucoromycotina</taxon>
        <taxon>Mucoromycetes</taxon>
        <taxon>Mucorales</taxon>
        <taxon>Cunninghamellaceae</taxon>
        <taxon>Absidia</taxon>
    </lineage>
</organism>
<keyword evidence="2" id="KW-1185">Reference proteome</keyword>
<protein>
    <submittedName>
        <fullName evidence="1">Uncharacterized protein</fullName>
    </submittedName>
</protein>
<name>A0A1X2I0N8_9FUNG</name>